<dbReference type="EMBL" id="CP019980">
    <property type="protein sequence ID" value="AVK97046.1"/>
    <property type="molecule type" value="Genomic_DNA"/>
</dbReference>
<proteinExistence type="predicted"/>
<dbReference type="Gene3D" id="3.40.50.1820">
    <property type="entry name" value="alpha/beta hydrolase"/>
    <property type="match status" value="1"/>
</dbReference>
<dbReference type="EMBL" id="UFSZ01000001">
    <property type="protein sequence ID" value="SUV17100.1"/>
    <property type="molecule type" value="Genomic_DNA"/>
</dbReference>
<evidence type="ECO:0000313" key="3">
    <source>
        <dbReference type="EMBL" id="SUV17100.1"/>
    </source>
</evidence>
<accession>A0A2S0K133</accession>
<feature type="domain" description="AB hydrolase-1" evidence="1">
    <location>
        <begin position="21"/>
        <end position="251"/>
    </location>
</feature>
<dbReference type="GeneID" id="48277042"/>
<evidence type="ECO:0000259" key="1">
    <source>
        <dbReference type="Pfam" id="PF00561"/>
    </source>
</evidence>
<dbReference type="PANTHER" id="PTHR43798">
    <property type="entry name" value="MONOACYLGLYCEROL LIPASE"/>
    <property type="match status" value="1"/>
</dbReference>
<reference evidence="2 4" key="1">
    <citation type="submission" date="2017-03" db="EMBL/GenBank/DDBJ databases">
        <title>The whole genome sequencing and assembly of Lysinibacillus sphaericus DSM 28T strain.</title>
        <authorList>
            <person name="Lee Y.-J."/>
            <person name="Yi H."/>
            <person name="Bahn Y.-S."/>
            <person name="Kim J.F."/>
            <person name="Lee D.-W."/>
        </authorList>
    </citation>
    <scope>NUCLEOTIDE SEQUENCE [LARGE SCALE GENOMIC DNA]</scope>
    <source>
        <strain evidence="2 4">DSM 28</strain>
    </source>
</reference>
<dbReference type="PANTHER" id="PTHR43798:SF6">
    <property type="entry name" value="HYDROLASE, PUTATIVE (AFU_ORTHOLOGUE AFUA_4G13070)-RELATED"/>
    <property type="match status" value="1"/>
</dbReference>
<evidence type="ECO:0000313" key="2">
    <source>
        <dbReference type="EMBL" id="AVK97046.1"/>
    </source>
</evidence>
<dbReference type="InterPro" id="IPR050266">
    <property type="entry name" value="AB_hydrolase_sf"/>
</dbReference>
<dbReference type="Pfam" id="PF00561">
    <property type="entry name" value="Abhydrolase_1"/>
    <property type="match status" value="1"/>
</dbReference>
<protein>
    <submittedName>
        <fullName evidence="2">2-hydroxy-6-oxo-6-phenylhexa-2,4-dienoate hydrolase</fullName>
    </submittedName>
    <submittedName>
        <fullName evidence="3">Alpha/beta hydrolase</fullName>
    </submittedName>
</protein>
<dbReference type="SUPFAM" id="SSF53474">
    <property type="entry name" value="alpha/beta-Hydrolases"/>
    <property type="match status" value="1"/>
</dbReference>
<dbReference type="AlphaFoldDB" id="A0A2S0K133"/>
<sequence length="276" mass="31525">MPFCQVTNATIYYEEIGVGQPIIMLHGFTPDHRLMKGCMEPIFTQREGWKRIYLDLPGMGKTKDYEHIHNTDDMLEAVVAFIQTVLPSQSFVIAGESYGGYLTRGIMQKLEDRILGVALICPMIVPEKQDRIVPAHTIVATDQPFLATLTKQEVDDFSTHQVVLDAYNWHRYTNEVLVGCQLADEAFLEKILQNYGFSFALKDILFQQPSLFLVGKQDSVVGYQDALDLLKFFPRATFSILDRAGHNLQIEQSHLFHVLVSEWLDRVEETNSSFFL</sequence>
<keyword evidence="2" id="KW-0378">Hydrolase</keyword>
<evidence type="ECO:0000313" key="4">
    <source>
        <dbReference type="Proteomes" id="UP000238825"/>
    </source>
</evidence>
<dbReference type="Proteomes" id="UP000238825">
    <property type="component" value="Chromosome"/>
</dbReference>
<evidence type="ECO:0000313" key="5">
    <source>
        <dbReference type="Proteomes" id="UP000255295"/>
    </source>
</evidence>
<dbReference type="InterPro" id="IPR029058">
    <property type="entry name" value="AB_hydrolase_fold"/>
</dbReference>
<dbReference type="RefSeq" id="WP_024361804.1">
    <property type="nucleotide sequence ID" value="NZ_BJNS01000007.1"/>
</dbReference>
<dbReference type="InterPro" id="IPR000073">
    <property type="entry name" value="AB_hydrolase_1"/>
</dbReference>
<reference evidence="3 5" key="2">
    <citation type="submission" date="2018-06" db="EMBL/GenBank/DDBJ databases">
        <authorList>
            <consortium name="Pathogen Informatics"/>
            <person name="Doyle S."/>
        </authorList>
    </citation>
    <scope>NUCLEOTIDE SEQUENCE [LARGE SCALE GENOMIC DNA]</scope>
    <source>
        <strain evidence="3 5">NCTC10338</strain>
    </source>
</reference>
<dbReference type="GO" id="GO:0016787">
    <property type="term" value="F:hydrolase activity"/>
    <property type="evidence" value="ECO:0007669"/>
    <property type="project" value="UniProtKB-KW"/>
</dbReference>
<organism evidence="2 4">
    <name type="scientific">Lysinibacillus sphaericus</name>
    <name type="common">Bacillus sphaericus</name>
    <dbReference type="NCBI Taxonomy" id="1421"/>
    <lineage>
        <taxon>Bacteria</taxon>
        <taxon>Bacillati</taxon>
        <taxon>Bacillota</taxon>
        <taxon>Bacilli</taxon>
        <taxon>Bacillales</taxon>
        <taxon>Bacillaceae</taxon>
        <taxon>Lysinibacillus</taxon>
    </lineage>
</organism>
<name>A0A2S0K133_LYSSH</name>
<gene>
    <name evidence="2" type="ORF">LS41612_12605</name>
    <name evidence="3" type="ORF">NCTC10338_02188</name>
</gene>
<dbReference type="Proteomes" id="UP000255295">
    <property type="component" value="Unassembled WGS sequence"/>
</dbReference>